<proteinExistence type="predicted"/>
<name>T1GKA8_MEGSC</name>
<organism evidence="2 3">
    <name type="scientific">Megaselia scalaris</name>
    <name type="common">Humpbacked fly</name>
    <name type="synonym">Phora scalaris</name>
    <dbReference type="NCBI Taxonomy" id="36166"/>
    <lineage>
        <taxon>Eukaryota</taxon>
        <taxon>Metazoa</taxon>
        <taxon>Ecdysozoa</taxon>
        <taxon>Arthropoda</taxon>
        <taxon>Hexapoda</taxon>
        <taxon>Insecta</taxon>
        <taxon>Pterygota</taxon>
        <taxon>Neoptera</taxon>
        <taxon>Endopterygota</taxon>
        <taxon>Diptera</taxon>
        <taxon>Brachycera</taxon>
        <taxon>Muscomorpha</taxon>
        <taxon>Platypezoidea</taxon>
        <taxon>Phoridae</taxon>
        <taxon>Megaseliini</taxon>
        <taxon>Megaselia</taxon>
    </lineage>
</organism>
<reference evidence="2" key="2">
    <citation type="submission" date="2015-06" db="UniProtKB">
        <authorList>
            <consortium name="EnsemblMetazoa"/>
        </authorList>
    </citation>
    <scope>IDENTIFICATION</scope>
</reference>
<dbReference type="EMBL" id="CAQQ02116433">
    <property type="status" value="NOT_ANNOTATED_CDS"/>
    <property type="molecule type" value="Genomic_DNA"/>
</dbReference>
<evidence type="ECO:0000313" key="3">
    <source>
        <dbReference type="Proteomes" id="UP000015102"/>
    </source>
</evidence>
<reference evidence="3" key="1">
    <citation type="submission" date="2013-02" db="EMBL/GenBank/DDBJ databases">
        <authorList>
            <person name="Hughes D."/>
        </authorList>
    </citation>
    <scope>NUCLEOTIDE SEQUENCE</scope>
    <source>
        <strain>Durham</strain>
        <strain evidence="3">NC isolate 2 -- Noor lab</strain>
    </source>
</reference>
<evidence type="ECO:0000256" key="1">
    <source>
        <dbReference type="SAM" id="MobiDB-lite"/>
    </source>
</evidence>
<sequence>MNKGKKRENGSNSSSNGPKKPRNFADDDDDMDFDMTAFEDEDNNIDYADLEGKVLKHCKHLKNGLVQICHLLIQK</sequence>
<dbReference type="Proteomes" id="UP000015102">
    <property type="component" value="Unassembled WGS sequence"/>
</dbReference>
<accession>T1GKA8</accession>
<dbReference type="AlphaFoldDB" id="T1GKA8"/>
<keyword evidence="3" id="KW-1185">Reference proteome</keyword>
<protein>
    <submittedName>
        <fullName evidence="2">Uncharacterized protein</fullName>
    </submittedName>
</protein>
<evidence type="ECO:0000313" key="2">
    <source>
        <dbReference type="EnsemblMetazoa" id="MESCA003927-PA"/>
    </source>
</evidence>
<dbReference type="EnsemblMetazoa" id="MESCA003927-RA">
    <property type="protein sequence ID" value="MESCA003927-PA"/>
    <property type="gene ID" value="MESCA003927"/>
</dbReference>
<dbReference type="HOGENOM" id="CLU_2673923_0_0_1"/>
<feature type="region of interest" description="Disordered" evidence="1">
    <location>
        <begin position="1"/>
        <end position="33"/>
    </location>
</feature>